<name>A0ABQ8SL53_PERAM</name>
<sequence length="223" mass="24068">MRRSLGSTVAAKYLCTLHEETTMRGLIFCIQCESILLRYLNIAPSVLKYLCICNCVRLNLLSASIWITSFRKNNAMPLHSPEILNNGSSSSNTLNGKHPSACKQATGHKSLAASFVRERTLSPGTSAESYLAFTLNGLRGKPRKKLNQASVVIELALAAEVISLPIDLASQVIPAIELAIATQVTLAIKQTLVDETSHAIELALAAVVTFTLEFALARSDVVS</sequence>
<evidence type="ECO:0000313" key="2">
    <source>
        <dbReference type="Proteomes" id="UP001148838"/>
    </source>
</evidence>
<accession>A0ABQ8SL53</accession>
<dbReference type="EMBL" id="JAJSOF020000025">
    <property type="protein sequence ID" value="KAJ4434889.1"/>
    <property type="molecule type" value="Genomic_DNA"/>
</dbReference>
<protein>
    <submittedName>
        <fullName evidence="1">Uncharacterized protein</fullName>
    </submittedName>
</protein>
<keyword evidence="2" id="KW-1185">Reference proteome</keyword>
<reference evidence="1 2" key="1">
    <citation type="journal article" date="2022" name="Allergy">
        <title>Genome assembly and annotation of Periplaneta americana reveal a comprehensive cockroach allergen profile.</title>
        <authorList>
            <person name="Wang L."/>
            <person name="Xiong Q."/>
            <person name="Saelim N."/>
            <person name="Wang L."/>
            <person name="Nong W."/>
            <person name="Wan A.T."/>
            <person name="Shi M."/>
            <person name="Liu X."/>
            <person name="Cao Q."/>
            <person name="Hui J.H.L."/>
            <person name="Sookrung N."/>
            <person name="Leung T.F."/>
            <person name="Tungtrongchitr A."/>
            <person name="Tsui S.K.W."/>
        </authorList>
    </citation>
    <scope>NUCLEOTIDE SEQUENCE [LARGE SCALE GENOMIC DNA]</scope>
    <source>
        <strain evidence="1">PWHHKU_190912</strain>
    </source>
</reference>
<dbReference type="Proteomes" id="UP001148838">
    <property type="component" value="Unassembled WGS sequence"/>
</dbReference>
<proteinExistence type="predicted"/>
<gene>
    <name evidence="1" type="ORF">ANN_23460</name>
</gene>
<evidence type="ECO:0000313" key="1">
    <source>
        <dbReference type="EMBL" id="KAJ4434889.1"/>
    </source>
</evidence>
<comment type="caution">
    <text evidence="1">The sequence shown here is derived from an EMBL/GenBank/DDBJ whole genome shotgun (WGS) entry which is preliminary data.</text>
</comment>
<organism evidence="1 2">
    <name type="scientific">Periplaneta americana</name>
    <name type="common">American cockroach</name>
    <name type="synonym">Blatta americana</name>
    <dbReference type="NCBI Taxonomy" id="6978"/>
    <lineage>
        <taxon>Eukaryota</taxon>
        <taxon>Metazoa</taxon>
        <taxon>Ecdysozoa</taxon>
        <taxon>Arthropoda</taxon>
        <taxon>Hexapoda</taxon>
        <taxon>Insecta</taxon>
        <taxon>Pterygota</taxon>
        <taxon>Neoptera</taxon>
        <taxon>Polyneoptera</taxon>
        <taxon>Dictyoptera</taxon>
        <taxon>Blattodea</taxon>
        <taxon>Blattoidea</taxon>
        <taxon>Blattidae</taxon>
        <taxon>Blattinae</taxon>
        <taxon>Periplaneta</taxon>
    </lineage>
</organism>